<reference evidence="3 4" key="1">
    <citation type="submission" date="2015-04" db="EMBL/GenBank/DDBJ databases">
        <title>Lasius niger genome sequencing.</title>
        <authorList>
            <person name="Konorov E.A."/>
            <person name="Nikitin M.A."/>
            <person name="Kirill M.V."/>
            <person name="Chang P."/>
        </authorList>
    </citation>
    <scope>NUCLEOTIDE SEQUENCE [LARGE SCALE GENOMIC DNA]</scope>
    <source>
        <tissue evidence="3">Whole</tissue>
    </source>
</reference>
<organism evidence="3 4">
    <name type="scientific">Lasius niger</name>
    <name type="common">Black garden ant</name>
    <dbReference type="NCBI Taxonomy" id="67767"/>
    <lineage>
        <taxon>Eukaryota</taxon>
        <taxon>Metazoa</taxon>
        <taxon>Ecdysozoa</taxon>
        <taxon>Arthropoda</taxon>
        <taxon>Hexapoda</taxon>
        <taxon>Insecta</taxon>
        <taxon>Pterygota</taxon>
        <taxon>Neoptera</taxon>
        <taxon>Endopterygota</taxon>
        <taxon>Hymenoptera</taxon>
        <taxon>Apocrita</taxon>
        <taxon>Aculeata</taxon>
        <taxon>Formicoidea</taxon>
        <taxon>Formicidae</taxon>
        <taxon>Formicinae</taxon>
        <taxon>Lasius</taxon>
        <taxon>Lasius</taxon>
    </lineage>
</organism>
<protein>
    <submittedName>
        <fullName evidence="3">Uncharacterized protein</fullName>
    </submittedName>
</protein>
<dbReference type="PaxDb" id="67767-A0A0J7KYE5"/>
<accession>A0A0J7KYE5</accession>
<dbReference type="Proteomes" id="UP000036403">
    <property type="component" value="Unassembled WGS sequence"/>
</dbReference>
<name>A0A0J7KYE5_LASNI</name>
<feature type="compositionally biased region" description="Polar residues" evidence="1">
    <location>
        <begin position="103"/>
        <end position="125"/>
    </location>
</feature>
<proteinExistence type="predicted"/>
<dbReference type="AlphaFoldDB" id="A0A0J7KYE5"/>
<sequence length="204" mass="22302">MIMLLALRGLLVIAACRFIAATPAPIRAATYDQRQTGDLNVQIALKDLRVVALLDSELLDDYTDYDYFYDYADFTVKPGGNRPTTSSTTEKSDITEVSEPLLSPNSTVSTSSDNINSTERNTTLPNDEEIPNADPSNGIANLTSNTDNDKSQSSEENGEFEAIVVSSTTIKSALRSQKRCKSGYIPNGNGRCRRASRPWLSLLP</sequence>
<feature type="compositionally biased region" description="Polar residues" evidence="1">
    <location>
        <begin position="134"/>
        <end position="146"/>
    </location>
</feature>
<feature type="region of interest" description="Disordered" evidence="1">
    <location>
        <begin position="79"/>
        <end position="158"/>
    </location>
</feature>
<feature type="signal peptide" evidence="2">
    <location>
        <begin position="1"/>
        <end position="21"/>
    </location>
</feature>
<keyword evidence="4" id="KW-1185">Reference proteome</keyword>
<comment type="caution">
    <text evidence="3">The sequence shown here is derived from an EMBL/GenBank/DDBJ whole genome shotgun (WGS) entry which is preliminary data.</text>
</comment>
<dbReference type="EMBL" id="LBMM01001915">
    <property type="protein sequence ID" value="KMQ95557.1"/>
    <property type="molecule type" value="Genomic_DNA"/>
</dbReference>
<keyword evidence="2" id="KW-0732">Signal</keyword>
<dbReference type="OrthoDB" id="6700395at2759"/>
<evidence type="ECO:0000313" key="3">
    <source>
        <dbReference type="EMBL" id="KMQ95557.1"/>
    </source>
</evidence>
<feature type="chain" id="PRO_5005290327" evidence="2">
    <location>
        <begin position="22"/>
        <end position="204"/>
    </location>
</feature>
<evidence type="ECO:0000313" key="4">
    <source>
        <dbReference type="Proteomes" id="UP000036403"/>
    </source>
</evidence>
<evidence type="ECO:0000256" key="1">
    <source>
        <dbReference type="SAM" id="MobiDB-lite"/>
    </source>
</evidence>
<gene>
    <name evidence="3" type="ORF">RF55_4223</name>
</gene>
<evidence type="ECO:0000256" key="2">
    <source>
        <dbReference type="SAM" id="SignalP"/>
    </source>
</evidence>